<evidence type="ECO:0000256" key="5">
    <source>
        <dbReference type="ARBA" id="ARBA00022452"/>
    </source>
</evidence>
<evidence type="ECO:0000256" key="8">
    <source>
        <dbReference type="ARBA" id="ARBA00022927"/>
    </source>
</evidence>
<dbReference type="Pfam" id="PF05662">
    <property type="entry name" value="YadA_stalk"/>
    <property type="match status" value="1"/>
</dbReference>
<dbReference type="Pfam" id="PF03895">
    <property type="entry name" value="YadA_anchor"/>
    <property type="match status" value="1"/>
</dbReference>
<evidence type="ECO:0000256" key="3">
    <source>
        <dbReference type="ARBA" id="ARBA00005848"/>
    </source>
</evidence>
<organism evidence="14 15">
    <name type="scientific">Vreelandella azerica</name>
    <dbReference type="NCBI Taxonomy" id="2732867"/>
    <lineage>
        <taxon>Bacteria</taxon>
        <taxon>Pseudomonadati</taxon>
        <taxon>Pseudomonadota</taxon>
        <taxon>Gammaproteobacteria</taxon>
        <taxon>Oceanospirillales</taxon>
        <taxon>Halomonadaceae</taxon>
        <taxon>Vreelandella</taxon>
    </lineage>
</organism>
<dbReference type="GO" id="GO:0009986">
    <property type="term" value="C:cell surface"/>
    <property type="evidence" value="ECO:0007669"/>
    <property type="project" value="UniProtKB-SubCell"/>
</dbReference>
<dbReference type="Gene3D" id="2.20.70.140">
    <property type="match status" value="1"/>
</dbReference>
<keyword evidence="5" id="KW-1134">Transmembrane beta strand</keyword>
<feature type="domain" description="Trimeric autotransporter adhesin YadA-like C-terminal membrane anchor" evidence="12">
    <location>
        <begin position="93"/>
        <end position="153"/>
    </location>
</feature>
<evidence type="ECO:0000313" key="15">
    <source>
        <dbReference type="Proteomes" id="UP000588806"/>
    </source>
</evidence>
<reference evidence="14 15" key="1">
    <citation type="submission" date="2020-05" db="EMBL/GenBank/DDBJ databases">
        <authorList>
            <person name="Ruan W."/>
            <person name="Jeon C.O."/>
            <person name="Chun B.H."/>
        </authorList>
    </citation>
    <scope>NUCLEOTIDE SEQUENCE [LARGE SCALE GENOMIC DNA]</scope>
    <source>
        <strain evidence="14 15">TBZ9</strain>
    </source>
</reference>
<gene>
    <name evidence="14" type="ORF">HLB35_05515</name>
</gene>
<evidence type="ECO:0000256" key="9">
    <source>
        <dbReference type="ARBA" id="ARBA00023136"/>
    </source>
</evidence>
<dbReference type="InterPro" id="IPR011049">
    <property type="entry name" value="Serralysin-like_metalloprot_C"/>
</dbReference>
<dbReference type="Proteomes" id="UP000588806">
    <property type="component" value="Unassembled WGS sequence"/>
</dbReference>
<dbReference type="InterPro" id="IPR008635">
    <property type="entry name" value="Coiled_stalk_dom"/>
</dbReference>
<comment type="subcellular location">
    <subcellularLocation>
        <location evidence="2">Cell outer membrane</location>
    </subcellularLocation>
    <subcellularLocation>
        <location evidence="1">Cell surface</location>
    </subcellularLocation>
</comment>
<accession>A0A7Y3TWA4</accession>
<evidence type="ECO:0000256" key="6">
    <source>
        <dbReference type="ARBA" id="ARBA00022692"/>
    </source>
</evidence>
<evidence type="ECO:0000256" key="1">
    <source>
        <dbReference type="ARBA" id="ARBA00004241"/>
    </source>
</evidence>
<dbReference type="GO" id="GO:0015031">
    <property type="term" value="P:protein transport"/>
    <property type="evidence" value="ECO:0007669"/>
    <property type="project" value="UniProtKB-KW"/>
</dbReference>
<keyword evidence="6" id="KW-0812">Transmembrane</keyword>
<keyword evidence="15" id="KW-1185">Reference proteome</keyword>
<keyword evidence="7" id="KW-0732">Signal</keyword>
<dbReference type="Gene3D" id="3.30.1300.30">
    <property type="entry name" value="GSPII I/J protein-like"/>
    <property type="match status" value="1"/>
</dbReference>
<keyword evidence="10" id="KW-0998">Cell outer membrane</keyword>
<dbReference type="GO" id="GO:0009279">
    <property type="term" value="C:cell outer membrane"/>
    <property type="evidence" value="ECO:0007669"/>
    <property type="project" value="UniProtKB-SubCell"/>
</dbReference>
<dbReference type="EMBL" id="JABFHI010000002">
    <property type="protein sequence ID" value="NOG31358.1"/>
    <property type="molecule type" value="Genomic_DNA"/>
</dbReference>
<protein>
    <recommendedName>
        <fullName evidence="16">Trimeric autotransporter adhesin YadA-like C-terminal membrane anchor domain-containing protein</fullName>
    </recommendedName>
</protein>
<evidence type="ECO:0000256" key="11">
    <source>
        <dbReference type="SAM" id="MobiDB-lite"/>
    </source>
</evidence>
<evidence type="ECO:0000313" key="14">
    <source>
        <dbReference type="EMBL" id="NOG31358.1"/>
    </source>
</evidence>
<evidence type="ECO:0000256" key="4">
    <source>
        <dbReference type="ARBA" id="ARBA00022448"/>
    </source>
</evidence>
<feature type="compositionally biased region" description="Polar residues" evidence="11">
    <location>
        <begin position="1"/>
        <end position="15"/>
    </location>
</feature>
<dbReference type="AlphaFoldDB" id="A0A7Y3TWA4"/>
<comment type="caution">
    <text evidence="14">The sequence shown here is derived from an EMBL/GenBank/DDBJ whole genome shotgun (WGS) entry which is preliminary data.</text>
</comment>
<dbReference type="InterPro" id="IPR045584">
    <property type="entry name" value="Pilin-like"/>
</dbReference>
<sequence length="153" mass="15419">MDSVTTGGTTINDNGLTIEDGPSVTRDGVDAGGQVITNVAPGVEAGDAVNVGQMNELGQRFQNEINNVNNRIDGVEKNANAGSASAIAASSVPQAWRSGESMVSVGAGTYGGESAVAVGVSRLSDNGRWIIQGKVTGDSQGNFGAGVGAGWHW</sequence>
<evidence type="ECO:0000256" key="10">
    <source>
        <dbReference type="ARBA" id="ARBA00023237"/>
    </source>
</evidence>
<dbReference type="RefSeq" id="WP_171701819.1">
    <property type="nucleotide sequence ID" value="NZ_JABFHI010000002.1"/>
</dbReference>
<evidence type="ECO:0000259" key="12">
    <source>
        <dbReference type="Pfam" id="PF03895"/>
    </source>
</evidence>
<evidence type="ECO:0008006" key="16">
    <source>
        <dbReference type="Google" id="ProtNLM"/>
    </source>
</evidence>
<name>A0A7Y3TWA4_9GAMM</name>
<dbReference type="SUPFAM" id="SSF101967">
    <property type="entry name" value="Adhesin YadA, collagen-binding domain"/>
    <property type="match status" value="1"/>
</dbReference>
<evidence type="ECO:0000256" key="7">
    <source>
        <dbReference type="ARBA" id="ARBA00022729"/>
    </source>
</evidence>
<feature type="domain" description="Trimeric autotransporter adhesin YadA-like stalk" evidence="13">
    <location>
        <begin position="36"/>
        <end position="74"/>
    </location>
</feature>
<keyword evidence="9" id="KW-0472">Membrane</keyword>
<feature type="region of interest" description="Disordered" evidence="11">
    <location>
        <begin position="1"/>
        <end position="30"/>
    </location>
</feature>
<keyword evidence="8" id="KW-0653">Protein transport</keyword>
<keyword evidence="4" id="KW-0813">Transport</keyword>
<reference evidence="14 15" key="2">
    <citation type="submission" date="2020-06" db="EMBL/GenBank/DDBJ databases">
        <title>Halomonas songnenensis sp. nov., a moderately halophilic bacterium isolated from saline and alkaline soils.</title>
        <authorList>
            <person name="Jiang J."/>
            <person name="Pan Y."/>
        </authorList>
    </citation>
    <scope>NUCLEOTIDE SEQUENCE [LARGE SCALE GENOMIC DNA]</scope>
    <source>
        <strain evidence="14 15">TBZ9</strain>
    </source>
</reference>
<evidence type="ECO:0000256" key="2">
    <source>
        <dbReference type="ARBA" id="ARBA00004442"/>
    </source>
</evidence>
<dbReference type="SUPFAM" id="SSF54523">
    <property type="entry name" value="Pili subunits"/>
    <property type="match status" value="1"/>
</dbReference>
<dbReference type="InterPro" id="IPR005594">
    <property type="entry name" value="YadA_C"/>
</dbReference>
<proteinExistence type="inferred from homology"/>
<comment type="similarity">
    <text evidence="3">Belongs to the autotransporter-2 (AT-2) (TC 1.B.40) family.</text>
</comment>
<evidence type="ECO:0000259" key="13">
    <source>
        <dbReference type="Pfam" id="PF05662"/>
    </source>
</evidence>